<accession>A0ABY8QZ87</accession>
<feature type="transmembrane region" description="Helical" evidence="11">
    <location>
        <begin position="240"/>
        <end position="260"/>
    </location>
</feature>
<dbReference type="Pfam" id="PF02653">
    <property type="entry name" value="BPD_transp_2"/>
    <property type="match status" value="1"/>
</dbReference>
<feature type="transmembrane region" description="Helical" evidence="11">
    <location>
        <begin position="272"/>
        <end position="297"/>
    </location>
</feature>
<keyword evidence="6" id="KW-0029">Amino-acid transport</keyword>
<feature type="region of interest" description="Disordered" evidence="10">
    <location>
        <begin position="152"/>
        <end position="176"/>
    </location>
</feature>
<evidence type="ECO:0000256" key="7">
    <source>
        <dbReference type="ARBA" id="ARBA00022989"/>
    </source>
</evidence>
<feature type="transmembrane region" description="Helical" evidence="11">
    <location>
        <begin position="192"/>
        <end position="210"/>
    </location>
</feature>
<dbReference type="PANTHER" id="PTHR11795">
    <property type="entry name" value="BRANCHED-CHAIN AMINO ACID TRANSPORT SYSTEM PERMEASE PROTEIN LIVH"/>
    <property type="match status" value="1"/>
</dbReference>
<evidence type="ECO:0000313" key="12">
    <source>
        <dbReference type="EMBL" id="WGW13756.1"/>
    </source>
</evidence>
<keyword evidence="5 11" id="KW-0812">Transmembrane</keyword>
<dbReference type="PANTHER" id="PTHR11795:SF371">
    <property type="entry name" value="HIGH-AFFINITY BRANCHED-CHAIN AMINO ACID TRANSPORT SYSTEM PERMEASE PROTEIN LIVH"/>
    <property type="match status" value="1"/>
</dbReference>
<feature type="region of interest" description="Disordered" evidence="10">
    <location>
        <begin position="39"/>
        <end position="70"/>
    </location>
</feature>
<gene>
    <name evidence="12" type="ORF">LWF01_08410</name>
</gene>
<dbReference type="InterPro" id="IPR052157">
    <property type="entry name" value="BCAA_transport_permease"/>
</dbReference>
<dbReference type="Pfam" id="PF13620">
    <property type="entry name" value="CarboxypepD_reg"/>
    <property type="match status" value="1"/>
</dbReference>
<feature type="transmembrane region" description="Helical" evidence="11">
    <location>
        <begin position="371"/>
        <end position="390"/>
    </location>
</feature>
<keyword evidence="8 11" id="KW-0472">Membrane</keyword>
<evidence type="ECO:0000256" key="2">
    <source>
        <dbReference type="ARBA" id="ARBA00022448"/>
    </source>
</evidence>
<dbReference type="SUPFAM" id="SSF49464">
    <property type="entry name" value="Carboxypeptidase regulatory domain-like"/>
    <property type="match status" value="1"/>
</dbReference>
<dbReference type="RefSeq" id="WP_349640579.1">
    <property type="nucleotide sequence ID" value="NZ_CP090958.1"/>
</dbReference>
<evidence type="ECO:0000256" key="4">
    <source>
        <dbReference type="ARBA" id="ARBA00022519"/>
    </source>
</evidence>
<evidence type="ECO:0000313" key="13">
    <source>
        <dbReference type="Proteomes" id="UP001209083"/>
    </source>
</evidence>
<feature type="transmembrane region" description="Helical" evidence="11">
    <location>
        <begin position="217"/>
        <end position="234"/>
    </location>
</feature>
<feature type="transmembrane region" description="Helical" evidence="11">
    <location>
        <begin position="448"/>
        <end position="466"/>
    </location>
</feature>
<dbReference type="Proteomes" id="UP001209083">
    <property type="component" value="Chromosome"/>
</dbReference>
<reference evidence="12 13" key="1">
    <citation type="submission" date="2023-05" db="EMBL/GenBank/DDBJ databases">
        <title>Lithophilousrod everest ZFBP1038 complete genpme.</title>
        <authorList>
            <person name="Tian M."/>
        </authorList>
    </citation>
    <scope>NUCLEOTIDE SEQUENCE [LARGE SCALE GENOMIC DNA]</scope>
    <source>
        <strain evidence="12 13">ZFBP1038</strain>
    </source>
</reference>
<keyword evidence="2" id="KW-0813">Transport</keyword>
<name>A0ABY8QZ87_9MICO</name>
<dbReference type="EMBL" id="CP090958">
    <property type="protein sequence ID" value="WGW13756.1"/>
    <property type="molecule type" value="Genomic_DNA"/>
</dbReference>
<evidence type="ECO:0000256" key="10">
    <source>
        <dbReference type="SAM" id="MobiDB-lite"/>
    </source>
</evidence>
<comment type="subcellular location">
    <subcellularLocation>
        <location evidence="1">Cell membrane</location>
        <topology evidence="1">Multi-pass membrane protein</topology>
    </subcellularLocation>
</comment>
<evidence type="ECO:0000256" key="3">
    <source>
        <dbReference type="ARBA" id="ARBA00022475"/>
    </source>
</evidence>
<evidence type="ECO:0000256" key="1">
    <source>
        <dbReference type="ARBA" id="ARBA00004651"/>
    </source>
</evidence>
<protein>
    <submittedName>
        <fullName evidence="12">Branched-chain amino acid ABC transporter permease</fullName>
    </submittedName>
</protein>
<evidence type="ECO:0000256" key="5">
    <source>
        <dbReference type="ARBA" id="ARBA00022692"/>
    </source>
</evidence>
<dbReference type="InterPro" id="IPR001851">
    <property type="entry name" value="ABC_transp_permease"/>
</dbReference>
<organism evidence="12 13">
    <name type="scientific">Saxibacter everestensis</name>
    <dbReference type="NCBI Taxonomy" id="2909229"/>
    <lineage>
        <taxon>Bacteria</taxon>
        <taxon>Bacillati</taxon>
        <taxon>Actinomycetota</taxon>
        <taxon>Actinomycetes</taxon>
        <taxon>Micrococcales</taxon>
        <taxon>Brevibacteriaceae</taxon>
        <taxon>Saxibacter</taxon>
    </lineage>
</organism>
<proteinExistence type="inferred from homology"/>
<evidence type="ECO:0000256" key="9">
    <source>
        <dbReference type="ARBA" id="ARBA00037998"/>
    </source>
</evidence>
<keyword evidence="4" id="KW-0997">Cell inner membrane</keyword>
<evidence type="ECO:0000256" key="8">
    <source>
        <dbReference type="ARBA" id="ARBA00023136"/>
    </source>
</evidence>
<sequence length="473" mass="49832">MLRVKQRGSESSVGVRVMAIFAALFVVLLSASGVFGVSTEAGSSRPETRAQASSESVRGTLKDPDSKPVPGVSVRVAQGEAEIGTVKTSDDGTWTIPVPNPGTYTVILDASTLPTGVHLRTSGGENLADVVVRPGQARTVIFPLILSSQAQQPREGVPSAPKSTDAQETLDAGPATSRSFGGRLIQQVVEGLKLGAIIAITAVGLSLVFGTTRLINFAHGELVTIGAIAAYFFSTRPFGLPMVLATLIAIVVGGAIGFSMDRVVWRPMRARSAGLIQMFIISIGISLLLRHLLLALFGSRRQQYDQYTLQQAMHFGPLSIAPRDLIITILSVLVLIGVALMLLRTRIGKATRAVADNKDLAEASGIDVNKVISVVWVMGGGLAALGGVFYGLTEAVYWDMGFNLLLLMFAGVILGGLGNAFGAVVGSFVIGLIAQLSTLWFPAELQNAWALLALIVVLLIRPQGILGRAERVG</sequence>
<dbReference type="CDD" id="cd06582">
    <property type="entry name" value="TM_PBP1_LivH_like"/>
    <property type="match status" value="1"/>
</dbReference>
<evidence type="ECO:0000256" key="6">
    <source>
        <dbReference type="ARBA" id="ARBA00022970"/>
    </source>
</evidence>
<dbReference type="Gene3D" id="2.60.40.1120">
    <property type="entry name" value="Carboxypeptidase-like, regulatory domain"/>
    <property type="match status" value="1"/>
</dbReference>
<feature type="transmembrane region" description="Helical" evidence="11">
    <location>
        <begin position="325"/>
        <end position="343"/>
    </location>
</feature>
<comment type="similarity">
    <text evidence="9">Belongs to the binding-protein-dependent transport system permease family. LivHM subfamily.</text>
</comment>
<evidence type="ECO:0000256" key="11">
    <source>
        <dbReference type="SAM" id="Phobius"/>
    </source>
</evidence>
<keyword evidence="13" id="KW-1185">Reference proteome</keyword>
<dbReference type="InterPro" id="IPR008969">
    <property type="entry name" value="CarboxyPept-like_regulatory"/>
</dbReference>
<keyword evidence="7 11" id="KW-1133">Transmembrane helix</keyword>
<keyword evidence="3" id="KW-1003">Cell membrane</keyword>